<keyword evidence="2" id="KW-1185">Reference proteome</keyword>
<proteinExistence type="predicted"/>
<dbReference type="Proteomes" id="UP001304813">
    <property type="component" value="Segment"/>
</dbReference>
<dbReference type="EMBL" id="LC779065">
    <property type="protein sequence ID" value="BES79837.1"/>
    <property type="molecule type" value="Genomic_DNA"/>
</dbReference>
<protein>
    <submittedName>
        <fullName evidence="1">Uncharacterized protein</fullName>
    </submittedName>
</protein>
<accession>A0AA86J0G4</accession>
<organism evidence="1 2">
    <name type="scientific">Yersinia phage vB_Yru_GN1</name>
    <dbReference type="NCBI Taxonomy" id="3074381"/>
    <lineage>
        <taxon>Viruses</taxon>
        <taxon>Duplodnaviria</taxon>
        <taxon>Heunggongvirae</taxon>
        <taxon>Uroviricota</taxon>
        <taxon>Caudoviricetes</taxon>
        <taxon>Caudoviricetes incertae sedis</taxon>
        <taxon>Sepahanvirus</taxon>
        <taxon>Sepahanvirus vB-Yru-GN1</taxon>
    </lineage>
</organism>
<evidence type="ECO:0000313" key="1">
    <source>
        <dbReference type="EMBL" id="BES79837.1"/>
    </source>
</evidence>
<reference evidence="1 2" key="1">
    <citation type="submission" date="2023-09" db="EMBL/GenBank/DDBJ databases">
        <title>Analysis of phage genome (vB_Yru_GN1) of the bacterium (Yersinia ruckeri).</title>
        <authorList>
            <person name="Ganjoor M.S."/>
            <person name="Bouzari M."/>
            <person name="Soleimani-Delfan A."/>
        </authorList>
    </citation>
    <scope>NUCLEOTIDE SEQUENCE [LARGE SCALE GENOMIC DNA]</scope>
    <source>
        <strain evidence="2">vB_Yru_GN1</strain>
    </source>
</reference>
<name>A0AA86J0G4_9CAUD</name>
<evidence type="ECO:0000313" key="2">
    <source>
        <dbReference type="Proteomes" id="UP001304813"/>
    </source>
</evidence>
<sequence>MIRIHQEIVDPKIGDCLRACVASILELPITLVPNFVEYQHRYQKIFMDYMRTIGGYDSVFVTQIDKNNPYKLNVHHSFMNFGTIKGVTIASIRSKKYPGGSHAVLINNKFRVVFDPTTDLDYSQEGRNLSGSDDLYGYWIFKY</sequence>